<proteinExistence type="predicted"/>
<reference evidence="1" key="1">
    <citation type="submission" date="2021-01" db="EMBL/GenBank/DDBJ databases">
        <authorList>
            <consortium name="Genoscope - CEA"/>
            <person name="William W."/>
        </authorList>
    </citation>
    <scope>NUCLEOTIDE SEQUENCE</scope>
</reference>
<organism evidence="1">
    <name type="scientific">Brassica napus</name>
    <name type="common">Rape</name>
    <dbReference type="NCBI Taxonomy" id="3708"/>
    <lineage>
        <taxon>Eukaryota</taxon>
        <taxon>Viridiplantae</taxon>
        <taxon>Streptophyta</taxon>
        <taxon>Embryophyta</taxon>
        <taxon>Tracheophyta</taxon>
        <taxon>Spermatophyta</taxon>
        <taxon>Magnoliopsida</taxon>
        <taxon>eudicotyledons</taxon>
        <taxon>Gunneridae</taxon>
        <taxon>Pentapetalae</taxon>
        <taxon>rosids</taxon>
        <taxon>malvids</taxon>
        <taxon>Brassicales</taxon>
        <taxon>Brassicaceae</taxon>
        <taxon>Brassiceae</taxon>
        <taxon>Brassica</taxon>
    </lineage>
</organism>
<accession>A0A816YGD5</accession>
<sequence>MILKKKIMSLFCFFLHFLPLNNHLISLNIHQHSPKIRF</sequence>
<dbReference type="Proteomes" id="UP001295469">
    <property type="component" value="Chromosome A07"/>
</dbReference>
<dbReference type="EMBL" id="HG994361">
    <property type="protein sequence ID" value="CAF2159262.1"/>
    <property type="molecule type" value="Genomic_DNA"/>
</dbReference>
<protein>
    <submittedName>
        <fullName evidence="1">(rape) hypothetical protein</fullName>
    </submittedName>
</protein>
<dbReference type="AlphaFoldDB" id="A0A816YGD5"/>
<gene>
    <name evidence="1" type="ORF">DARMORV10_A07P09350.1</name>
</gene>
<evidence type="ECO:0000313" key="1">
    <source>
        <dbReference type="EMBL" id="CAF2159262.1"/>
    </source>
</evidence>
<name>A0A816YGD5_BRANA</name>